<comment type="caution">
    <text evidence="4">The sequence shown here is derived from an EMBL/GenBank/DDBJ whole genome shotgun (WGS) entry which is preliminary data.</text>
</comment>
<sequence length="343" mass="39466">MNKKDRNETKDEELYETLIHDSVKEFEDAHSHNEKELKQIVQKSKNSALRTNILISLAVLLLIVPVMTLSTYFYYAIGGRANNLIEVASKTIYVTEPNMSLEEMELEEDIGFFTMNITFDVFKRIGKEDYKVGNYEIYHAFDKPSLPKRNMSLERPMPEIPSEETEYLVHPDAAIPLDRSDEWEILRGLPDGTVSEVYVSLTQLMSPEEIEKQFGKNIEVRWLAVDTGVEANHLDGEGLYVTQLGYPAQIDDTTWSPFNGRDQTNEEVFMDILQFLEKNEDVTVKIARGKSLMLSERISYLKQHGIHVYGAVVTGPTPELRKLENNQLVRSIKVGEVKLWNWK</sequence>
<evidence type="ECO:0000313" key="5">
    <source>
        <dbReference type="Proteomes" id="UP001231362"/>
    </source>
</evidence>
<feature type="domain" description="Sigma factor regulator N-terminal" evidence="3">
    <location>
        <begin position="38"/>
        <end position="129"/>
    </location>
</feature>
<reference evidence="4 5" key="1">
    <citation type="submission" date="2023-07" db="EMBL/GenBank/DDBJ databases">
        <title>Genomic Encyclopedia of Type Strains, Phase IV (KMG-IV): sequencing the most valuable type-strain genomes for metagenomic binning, comparative biology and taxonomic classification.</title>
        <authorList>
            <person name="Goeker M."/>
        </authorList>
    </citation>
    <scope>NUCLEOTIDE SEQUENCE [LARGE SCALE GENOMIC DNA]</scope>
    <source>
        <strain evidence="4 5">DSM 23948</strain>
    </source>
</reference>
<keyword evidence="1" id="KW-0472">Membrane</keyword>
<evidence type="ECO:0000259" key="2">
    <source>
        <dbReference type="Pfam" id="PF13791"/>
    </source>
</evidence>
<dbReference type="Proteomes" id="UP001231362">
    <property type="component" value="Unassembled WGS sequence"/>
</dbReference>
<feature type="transmembrane region" description="Helical" evidence="1">
    <location>
        <begin position="53"/>
        <end position="75"/>
    </location>
</feature>
<dbReference type="RefSeq" id="WP_307150737.1">
    <property type="nucleotide sequence ID" value="NZ_JAUSTU010000011.1"/>
</dbReference>
<keyword evidence="1" id="KW-0812">Transmembrane</keyword>
<proteinExistence type="predicted"/>
<dbReference type="Pfam" id="PF13800">
    <property type="entry name" value="Sigma_reg_N"/>
    <property type="match status" value="1"/>
</dbReference>
<dbReference type="Pfam" id="PF13791">
    <property type="entry name" value="Sigma_reg_C"/>
    <property type="match status" value="1"/>
</dbReference>
<evidence type="ECO:0000256" key="1">
    <source>
        <dbReference type="SAM" id="Phobius"/>
    </source>
</evidence>
<organism evidence="4 5">
    <name type="scientific">Anoxybacillus andreesenii</name>
    <dbReference type="NCBI Taxonomy" id="1325932"/>
    <lineage>
        <taxon>Bacteria</taxon>
        <taxon>Bacillati</taxon>
        <taxon>Bacillota</taxon>
        <taxon>Bacilli</taxon>
        <taxon>Bacillales</taxon>
        <taxon>Anoxybacillaceae</taxon>
        <taxon>Anoxybacillus</taxon>
    </lineage>
</organism>
<name>A0ABT9V5J7_9BACL</name>
<feature type="domain" description="Sigma factor regulator C-terminal" evidence="2">
    <location>
        <begin position="186"/>
        <end position="336"/>
    </location>
</feature>
<dbReference type="InterPro" id="IPR025672">
    <property type="entry name" value="Sigma_reg_C_dom"/>
</dbReference>
<dbReference type="EMBL" id="JAUSTU010000011">
    <property type="protein sequence ID" value="MDQ0156214.1"/>
    <property type="molecule type" value="Genomic_DNA"/>
</dbReference>
<keyword evidence="5" id="KW-1185">Reference proteome</keyword>
<evidence type="ECO:0000259" key="3">
    <source>
        <dbReference type="Pfam" id="PF13800"/>
    </source>
</evidence>
<gene>
    <name evidence="4" type="ORF">J2S07_002533</name>
</gene>
<dbReference type="InterPro" id="IPR029101">
    <property type="entry name" value="Sigma_reg_N"/>
</dbReference>
<protein>
    <recommendedName>
        <fullName evidence="6">Anti-sigma factor</fullName>
    </recommendedName>
</protein>
<accession>A0ABT9V5J7</accession>
<evidence type="ECO:0000313" key="4">
    <source>
        <dbReference type="EMBL" id="MDQ0156214.1"/>
    </source>
</evidence>
<evidence type="ECO:0008006" key="6">
    <source>
        <dbReference type="Google" id="ProtNLM"/>
    </source>
</evidence>
<keyword evidence="1" id="KW-1133">Transmembrane helix</keyword>